<dbReference type="InterPro" id="IPR019791">
    <property type="entry name" value="Haem_peroxidase_animal"/>
</dbReference>
<accession>A0ABY4YG92</accession>
<dbReference type="InterPro" id="IPR037120">
    <property type="entry name" value="Haem_peroxidase_sf_animal"/>
</dbReference>
<dbReference type="SUPFAM" id="SSF51120">
    <property type="entry name" value="beta-Roll"/>
    <property type="match status" value="2"/>
</dbReference>
<proteinExistence type="predicted"/>
<protein>
    <submittedName>
        <fullName evidence="6">Cell wall-binding repeat-containing protein</fullName>
    </submittedName>
</protein>
<evidence type="ECO:0000256" key="1">
    <source>
        <dbReference type="ARBA" id="ARBA00004613"/>
    </source>
</evidence>
<dbReference type="Pfam" id="PF03098">
    <property type="entry name" value="An_peroxidase"/>
    <property type="match status" value="3"/>
</dbReference>
<dbReference type="InterPro" id="IPR018511">
    <property type="entry name" value="Hemolysin-typ_Ca-bd_CS"/>
</dbReference>
<dbReference type="Pfam" id="PF00353">
    <property type="entry name" value="HemolysinCabind"/>
    <property type="match status" value="5"/>
</dbReference>
<dbReference type="InterPro" id="IPR011049">
    <property type="entry name" value="Serralysin-like_metalloprot_C"/>
</dbReference>
<dbReference type="EMBL" id="CP099490">
    <property type="protein sequence ID" value="USQ75546.1"/>
    <property type="molecule type" value="Genomic_DNA"/>
</dbReference>
<name>A0ABY4YG92_9MICO</name>
<dbReference type="Pfam" id="PF04122">
    <property type="entry name" value="CW_binding_2"/>
    <property type="match status" value="3"/>
</dbReference>
<evidence type="ECO:0000256" key="3">
    <source>
        <dbReference type="ARBA" id="ARBA00023180"/>
    </source>
</evidence>
<keyword evidence="2" id="KW-0964">Secreted</keyword>
<comment type="subcellular location">
    <subcellularLocation>
        <location evidence="1">Secreted</location>
    </subcellularLocation>
</comment>
<dbReference type="InterPro" id="IPR001343">
    <property type="entry name" value="Hemolysn_Ca-bd"/>
</dbReference>
<sequence>MAVLGGAALAISLVPASAATFVSAEDSNFAPMATDEDPAFRLIPSDLEFILKQIEISEAHAYAMETNDQTYSLLCTDNQDTSNKCVRSPMLPHGLRTVDGSFNNLEFDTATGKSNELMPRLLPIRWREGETAPPGAPTAGDTSMCEDPAGTCYEQYDGLVYDSQPRVISNLIVDNTTNNPTVAEAAANNPDSVIDPVTGELYLPNMTADEALSPPVNMWFVFFGQFFDHGLDLVDKSPTDSIIVPLSPDDPLFNPATPHLNFMAMSRATNQPGLDGVLGTADDVRQHQNRTTPWVDQNQTYTSHPAHQVFIREYISTPSGPKATGRLLNGPNGGLATWDAVQEQALTVLGINLVDESVLNVPQVYVDLYGQFIPGPDRGFPQLITPGGSVEAGTGEGQVLLSTDAIPLSQSFLDDIAHGATPADPIDDPSCTEAECPQIPGYDNVLLGEHFITGDGRGNENIGLSTVHHVFHAEHNRLVDHITSILDANPDLKAAFESSGEADDWTYNERIFQAARFTNEMQYQHLVFEEFARTVQPAIDVVVFNENAYDSTIDASIKAEFAHVVYRFGHSMLTEDIRREGFGSESALLLDGFLNPRAYHCAVPLVPGPTEADPQVCPSGSVLDPEQAAGAIVNGTTNQVANQVDELVTSTLRNNLLGLPLDLPTINIMRGRDAGVPGLQQARRTFYEDTGSANLEPYSSWRDFGLSLKNGENFGRGPSTTSLVNFVAAYGQHPTVLDATTLNGKRAAAEALVNGISTVQIVERIAGANRFATAAAISADSFTTANTVYVASGANYPDALAGGPAAAVEGGPVLLLGQNSIPLPTLQEIVRLQPQRIVVLGGTTAISEQVFNSLETYAPTVERRAGANRYETAALVTQNAFTSANRVYIASGANYADALGGAAAAAANGSPLLLVYPNSVPTETSAELARLSPSEIVVLGGESAISPAVVTALETVAPVTRLGGINRYQTSELVSQHFATPGGTVYIATGASYPDALAASSPAGLSNAPILLVPPTGLTASLEAELLRLAPNRIVVLGGVSTIPDSTMVDIQALFPAAEGPADREAFMNSTGTTWGNAAGGISTTGLEDVDFWVGGLAESLDPFGGMLGSTFNHVFEQQLEDLQFGDRFYYLFRNQGNQLFSALEANSFSNLIQRNTDASLLPADIFISHSPYLDLENLPDPLPEGLSLTPNGTYRWDGDEHIEIHGNRTLGDRIRGGQGDDSLWGYGGDDIIEGGSGNDTIQGGPGRDILTDSFGDDNIKGGDGNDAIDGGPGIDLLLGQAGSDFVTKTSDNSGAATAFLGTGNDFFLGGTGRDNPLGNEGDDWLEGGSHADLLMGDNAQQFQDDVDGGDDVLIGGPGSDDHDAEGGDDIMVASSGGTDRYHGMFGFDYVTYYGTSGGVDADLNFNLLQPPDVTAIRDRFTHVEALSGGSGDDVIRGLGVAPDDLAADEVNMATREGFAKIDGLTELLNPGHEQDYTLRFLADNPLRQDNDGVSTLLFGGPGSDVMEGRFGDDFIDGDAMLRVQLEHNGTRYDSLSQLKAGVFAGNIDPGDISIVREIVIVPDDEGVLDTAVYADPFLNAEGVANYEINQLPDGYWEIVHVGGPEFEESEGADILRNIEMLQFGDGGCFELSAALTPCASMGTIAFTGTIDPPTENEQITATVTFEDAEGNPTVTSPQSIRFSWQAGEVGEAWDPSPTEGGPITRVAGTNTWQQSFTPGDGDAGAILRVVVTFLDDNGQLRQVVSGVVGGPDNLAVVNINDDPEGLTLSTMTPRVGQSVLPSGFIDPDGLEEAVDAGMTYEWQTSSTADFSDDVRTVATKEVPTTNQIGYTVEASEVNRHLRVVVFYTDDQGTEEVYPSDATSPIVPAETG</sequence>
<evidence type="ECO:0000313" key="7">
    <source>
        <dbReference type="Proteomes" id="UP001056535"/>
    </source>
</evidence>
<dbReference type="InterPro" id="IPR007253">
    <property type="entry name" value="Cell_wall-bd_2"/>
</dbReference>
<dbReference type="PRINTS" id="PR00313">
    <property type="entry name" value="CABNDNGRPT"/>
</dbReference>
<dbReference type="PANTHER" id="PTHR11475">
    <property type="entry name" value="OXIDASE/PEROXIDASE"/>
    <property type="match status" value="1"/>
</dbReference>
<evidence type="ECO:0000313" key="6">
    <source>
        <dbReference type="EMBL" id="USQ75546.1"/>
    </source>
</evidence>
<evidence type="ECO:0000256" key="4">
    <source>
        <dbReference type="SAM" id="MobiDB-lite"/>
    </source>
</evidence>
<dbReference type="InterPro" id="IPR010255">
    <property type="entry name" value="Haem_peroxidase_sf"/>
</dbReference>
<feature type="signal peptide" evidence="5">
    <location>
        <begin position="1"/>
        <end position="18"/>
    </location>
</feature>
<dbReference type="PROSITE" id="PS50292">
    <property type="entry name" value="PEROXIDASE_3"/>
    <property type="match status" value="1"/>
</dbReference>
<reference evidence="6" key="1">
    <citation type="submission" date="2022-06" db="EMBL/GenBank/DDBJ databases">
        <title>Ornithinimicrobium JY.X270.</title>
        <authorList>
            <person name="Huang Y."/>
        </authorList>
    </citation>
    <scope>NUCLEOTIDE SEQUENCE</scope>
    <source>
        <strain evidence="6">JY.X270</strain>
    </source>
</reference>
<dbReference type="Gene3D" id="1.10.640.10">
    <property type="entry name" value="Haem peroxidase domain superfamily, animal type"/>
    <property type="match status" value="2"/>
</dbReference>
<keyword evidence="3" id="KW-0325">Glycoprotein</keyword>
<feature type="chain" id="PRO_5046721851" evidence="5">
    <location>
        <begin position="19"/>
        <end position="1872"/>
    </location>
</feature>
<feature type="region of interest" description="Disordered" evidence="4">
    <location>
        <begin position="1351"/>
        <end position="1370"/>
    </location>
</feature>
<organism evidence="6 7">
    <name type="scientific">Ornithinimicrobium cryptoxanthini</name>
    <dbReference type="NCBI Taxonomy" id="2934161"/>
    <lineage>
        <taxon>Bacteria</taxon>
        <taxon>Bacillati</taxon>
        <taxon>Actinomycetota</taxon>
        <taxon>Actinomycetes</taxon>
        <taxon>Micrococcales</taxon>
        <taxon>Ornithinimicrobiaceae</taxon>
        <taxon>Ornithinimicrobium</taxon>
    </lineage>
</organism>
<evidence type="ECO:0000256" key="5">
    <source>
        <dbReference type="SAM" id="SignalP"/>
    </source>
</evidence>
<dbReference type="Gene3D" id="2.150.10.10">
    <property type="entry name" value="Serralysin-like metalloprotease, C-terminal"/>
    <property type="match status" value="3"/>
</dbReference>
<dbReference type="RefSeq" id="WP_252619972.1">
    <property type="nucleotide sequence ID" value="NZ_CP099490.1"/>
</dbReference>
<keyword evidence="7" id="KW-1185">Reference proteome</keyword>
<dbReference type="Proteomes" id="UP001056535">
    <property type="component" value="Chromosome"/>
</dbReference>
<dbReference type="PANTHER" id="PTHR11475:SF4">
    <property type="entry name" value="CHORION PEROXIDASE"/>
    <property type="match status" value="1"/>
</dbReference>
<dbReference type="PROSITE" id="PS00330">
    <property type="entry name" value="HEMOLYSIN_CALCIUM"/>
    <property type="match status" value="3"/>
</dbReference>
<gene>
    <name evidence="6" type="ORF">NF557_13125</name>
</gene>
<evidence type="ECO:0000256" key="2">
    <source>
        <dbReference type="ARBA" id="ARBA00022525"/>
    </source>
</evidence>
<keyword evidence="5" id="KW-0732">Signal</keyword>
<dbReference type="SUPFAM" id="SSF48113">
    <property type="entry name" value="Heme-dependent peroxidases"/>
    <property type="match status" value="2"/>
</dbReference>